<name>A0A068W833_ECHGR</name>
<comment type="subcellular location">
    <subcellularLocation>
        <location evidence="1">Membrane</location>
        <topology evidence="1">Single-pass type I membrane protein</topology>
    </subcellularLocation>
</comment>
<reference evidence="18 19" key="1">
    <citation type="journal article" date="2013" name="Nature">
        <title>The genomes of four tapeworm species reveal adaptations to parasitism.</title>
        <authorList>
            <person name="Tsai I.J."/>
            <person name="Zarowiecki M."/>
            <person name="Holroyd N."/>
            <person name="Garciarrubio A."/>
            <person name="Sanchez-Flores A."/>
            <person name="Brooks K.L."/>
            <person name="Tracey A."/>
            <person name="Bobes R.J."/>
            <person name="Fragoso G."/>
            <person name="Sciutto E."/>
            <person name="Aslett M."/>
            <person name="Beasley H."/>
            <person name="Bennett H.M."/>
            <person name="Cai J."/>
            <person name="Camicia F."/>
            <person name="Clark R."/>
            <person name="Cucher M."/>
            <person name="De Silva N."/>
            <person name="Day T.A."/>
            <person name="Deplazes P."/>
            <person name="Estrada K."/>
            <person name="Fernandez C."/>
            <person name="Holland P.W."/>
            <person name="Hou J."/>
            <person name="Hu S."/>
            <person name="Huckvale T."/>
            <person name="Hung S.S."/>
            <person name="Kamenetzky L."/>
            <person name="Keane J.A."/>
            <person name="Kiss F."/>
            <person name="Koziol U."/>
            <person name="Lambert O."/>
            <person name="Liu K."/>
            <person name="Luo X."/>
            <person name="Luo Y."/>
            <person name="Macchiaroli N."/>
            <person name="Nichol S."/>
            <person name="Paps J."/>
            <person name="Parkinson J."/>
            <person name="Pouchkina-Stantcheva N."/>
            <person name="Riddiford N."/>
            <person name="Rosenzvit M."/>
            <person name="Salinas G."/>
            <person name="Wasmuth J.D."/>
            <person name="Zamanian M."/>
            <person name="Zheng Y."/>
            <person name="Cai X."/>
            <person name="Soberon X."/>
            <person name="Olson P.D."/>
            <person name="Laclette J.P."/>
            <person name="Brehm K."/>
            <person name="Berriman M."/>
            <person name="Garciarrubio A."/>
            <person name="Bobes R.J."/>
            <person name="Fragoso G."/>
            <person name="Sanchez-Flores A."/>
            <person name="Estrada K."/>
            <person name="Cevallos M.A."/>
            <person name="Morett E."/>
            <person name="Gonzalez V."/>
            <person name="Portillo T."/>
            <person name="Ochoa-Leyva A."/>
            <person name="Jose M.V."/>
            <person name="Sciutto E."/>
            <person name="Landa A."/>
            <person name="Jimenez L."/>
            <person name="Valdes V."/>
            <person name="Carrero J.C."/>
            <person name="Larralde C."/>
            <person name="Morales-Montor J."/>
            <person name="Limon-Lason J."/>
            <person name="Soberon X."/>
            <person name="Laclette J.P."/>
        </authorList>
    </citation>
    <scope>NUCLEOTIDE SEQUENCE [LARGE SCALE GENOMIC DNA]</scope>
</reference>
<feature type="domain" description="GS" evidence="17">
    <location>
        <begin position="133"/>
        <end position="167"/>
    </location>
</feature>
<organism evidence="18">
    <name type="scientific">Echinococcus granulosus</name>
    <name type="common">Hydatid tapeworm</name>
    <dbReference type="NCBI Taxonomy" id="6210"/>
    <lineage>
        <taxon>Eukaryota</taxon>
        <taxon>Metazoa</taxon>
        <taxon>Spiralia</taxon>
        <taxon>Lophotrochozoa</taxon>
        <taxon>Platyhelminthes</taxon>
        <taxon>Cestoda</taxon>
        <taxon>Eucestoda</taxon>
        <taxon>Cyclophyllidea</taxon>
        <taxon>Taeniidae</taxon>
        <taxon>Echinococcus</taxon>
        <taxon>Echinococcus granulosus group</taxon>
    </lineage>
</organism>
<dbReference type="PROSITE" id="PS00107">
    <property type="entry name" value="PROTEIN_KINASE_ATP"/>
    <property type="match status" value="1"/>
</dbReference>
<dbReference type="InterPro" id="IPR000333">
    <property type="entry name" value="TGFB_receptor"/>
</dbReference>
<gene>
    <name evidence="20" type="primary">EGR_00134</name>
    <name evidence="18" type="ORF">EgrG_000800500</name>
</gene>
<dbReference type="GO" id="GO:0005524">
    <property type="term" value="F:ATP binding"/>
    <property type="evidence" value="ECO:0007669"/>
    <property type="project" value="UniProtKB-UniRule"/>
</dbReference>
<accession>A0A068W833</accession>
<dbReference type="WBParaSite" id="EgrG_000800500">
    <property type="protein sequence ID" value="EgrG_000800500"/>
    <property type="gene ID" value="EgrG_000800500"/>
</dbReference>
<dbReference type="EMBL" id="LK028576">
    <property type="protein sequence ID" value="CDS15605.1"/>
    <property type="molecule type" value="Genomic_DNA"/>
</dbReference>
<evidence type="ECO:0000256" key="4">
    <source>
        <dbReference type="ARBA" id="ARBA00022527"/>
    </source>
</evidence>
<keyword evidence="4" id="KW-0723">Serine/threonine-protein kinase</keyword>
<keyword evidence="5" id="KW-0808">Transferase</keyword>
<evidence type="ECO:0000313" key="18">
    <source>
        <dbReference type="EMBL" id="CDS15605.1"/>
    </source>
</evidence>
<dbReference type="PROSITE" id="PS51256">
    <property type="entry name" value="GS"/>
    <property type="match status" value="1"/>
</dbReference>
<reference evidence="18" key="2">
    <citation type="submission" date="2014-06" db="EMBL/GenBank/DDBJ databases">
        <authorList>
            <person name="Aslett M."/>
        </authorList>
    </citation>
    <scope>NUCLEOTIDE SEQUENCE</scope>
</reference>
<evidence type="ECO:0000256" key="11">
    <source>
        <dbReference type="ARBA" id="ARBA00022989"/>
    </source>
</evidence>
<keyword evidence="10 14" id="KW-0067">ATP-binding</keyword>
<evidence type="ECO:0000313" key="20">
    <source>
        <dbReference type="WBParaSite" id="EgrG_000800500"/>
    </source>
</evidence>
<dbReference type="PANTHER" id="PTHR23255">
    <property type="entry name" value="TRANSFORMING GROWTH FACTOR-BETA RECEPTOR TYPE I AND II"/>
    <property type="match status" value="1"/>
</dbReference>
<sequence length="608" mass="67820">MYDWSSEAILISLISSVILFFCILAFFLFFICFARKGLVTCSCRCKQLRYTGAVQCSDRNRNVGKFLTKPFYMKQDLNICSSMHCPYFLTCCSKICVSTSLNLTQTSPLKYNPFSHHVLQLNTSSSFPQKPLESAAALPSETQPSGTMSSGSGSGVPFLVQATIARQISLQECIGKGRYGEVWRGIYRGENVAVKIFSSRDEASWARETHIYSSVLLRHENILSYYASDITSRYGCTQLWIISHYHPYGSLYDFLQAHVVDTIAALRLAKTAASGLCYLHSYILGLQGKPAIVHRDIKSKNILVQANGTCSIGDLGLAVMQAPGSTEMDVGQPNHMVGTKRYMAPEILADDGLEECPESGEGFLPHDFEISAYLQSKNRINDTSPVPNTLGFSFEELKAADVYAFGLVLWEIFRRCLTERGEVHPPHVPYWDKVSADPSFAEMRRVVHVEGERPPISERWQSSKVLIRCASLMQECWHAKPDVRLPILRIKKTLDETFSEAVKEIGESVVPDQVIVISDPRTQADSGINSRSHGSTFQCTSVTPYYQTVANGSIRSPREVLALGRIMRCPSEILFSEESSTTKKLKEGEKKVVATASNLLRQEESQLL</sequence>
<dbReference type="SMART" id="SM00467">
    <property type="entry name" value="GS"/>
    <property type="match status" value="1"/>
</dbReference>
<evidence type="ECO:0000256" key="13">
    <source>
        <dbReference type="ARBA" id="ARBA00023170"/>
    </source>
</evidence>
<dbReference type="SUPFAM" id="SSF56112">
    <property type="entry name" value="Protein kinase-like (PK-like)"/>
    <property type="match status" value="1"/>
</dbReference>
<dbReference type="OrthoDB" id="69842at2759"/>
<reference evidence="20" key="3">
    <citation type="submission" date="2020-10" db="UniProtKB">
        <authorList>
            <consortium name="WormBaseParasite"/>
        </authorList>
    </citation>
    <scope>IDENTIFICATION</scope>
</reference>
<dbReference type="Pfam" id="PF00069">
    <property type="entry name" value="Pkinase"/>
    <property type="match status" value="1"/>
</dbReference>
<dbReference type="GO" id="GO:0005886">
    <property type="term" value="C:plasma membrane"/>
    <property type="evidence" value="ECO:0007669"/>
    <property type="project" value="TreeGrafter"/>
</dbReference>
<evidence type="ECO:0000259" key="17">
    <source>
        <dbReference type="PROSITE" id="PS51256"/>
    </source>
</evidence>
<dbReference type="Pfam" id="PF07714">
    <property type="entry name" value="PK_Tyr_Ser-Thr"/>
    <property type="match status" value="1"/>
</dbReference>
<dbReference type="GO" id="GO:0071363">
    <property type="term" value="P:cellular response to growth factor stimulus"/>
    <property type="evidence" value="ECO:0007669"/>
    <property type="project" value="TreeGrafter"/>
</dbReference>
<evidence type="ECO:0000256" key="8">
    <source>
        <dbReference type="ARBA" id="ARBA00022741"/>
    </source>
</evidence>
<dbReference type="PANTHER" id="PTHR23255:SF72">
    <property type="entry name" value="RECEPTOR PROTEIN SERINE_THREONINE KINASE"/>
    <property type="match status" value="1"/>
</dbReference>
<evidence type="ECO:0000256" key="6">
    <source>
        <dbReference type="ARBA" id="ARBA00022692"/>
    </source>
</evidence>
<dbReference type="AlphaFoldDB" id="A0A068W833"/>
<keyword evidence="6 15" id="KW-0812">Transmembrane</keyword>
<dbReference type="GO" id="GO:0004675">
    <property type="term" value="F:transmembrane receptor protein serine/threonine kinase activity"/>
    <property type="evidence" value="ECO:0007669"/>
    <property type="project" value="UniProtKB-EC"/>
</dbReference>
<dbReference type="Gene3D" id="3.30.200.20">
    <property type="entry name" value="Phosphorylase Kinase, domain 1"/>
    <property type="match status" value="1"/>
</dbReference>
<keyword evidence="7" id="KW-0732">Signal</keyword>
<evidence type="ECO:0000256" key="9">
    <source>
        <dbReference type="ARBA" id="ARBA00022777"/>
    </source>
</evidence>
<evidence type="ECO:0000256" key="10">
    <source>
        <dbReference type="ARBA" id="ARBA00022840"/>
    </source>
</evidence>
<dbReference type="PROSITE" id="PS00108">
    <property type="entry name" value="PROTEIN_KINASE_ST"/>
    <property type="match status" value="1"/>
</dbReference>
<dbReference type="InterPro" id="IPR000719">
    <property type="entry name" value="Prot_kinase_dom"/>
</dbReference>
<evidence type="ECO:0000313" key="19">
    <source>
        <dbReference type="Proteomes" id="UP000492820"/>
    </source>
</evidence>
<evidence type="ECO:0000256" key="15">
    <source>
        <dbReference type="SAM" id="Phobius"/>
    </source>
</evidence>
<evidence type="ECO:0000256" key="14">
    <source>
        <dbReference type="PROSITE-ProRule" id="PRU10141"/>
    </source>
</evidence>
<evidence type="ECO:0000256" key="3">
    <source>
        <dbReference type="ARBA" id="ARBA00012401"/>
    </source>
</evidence>
<protein>
    <recommendedName>
        <fullName evidence="3">receptor protein serine/threonine kinase</fullName>
        <ecNumber evidence="3">2.7.11.30</ecNumber>
    </recommendedName>
</protein>
<proteinExistence type="inferred from homology"/>
<feature type="transmembrane region" description="Helical" evidence="15">
    <location>
        <begin position="9"/>
        <end position="31"/>
    </location>
</feature>
<dbReference type="PROSITE" id="PS50011">
    <property type="entry name" value="PROTEIN_KINASE_DOM"/>
    <property type="match status" value="1"/>
</dbReference>
<keyword evidence="8 14" id="KW-0547">Nucleotide-binding</keyword>
<keyword evidence="11 15" id="KW-1133">Transmembrane helix</keyword>
<dbReference type="InterPro" id="IPR003605">
    <property type="entry name" value="GS_dom"/>
</dbReference>
<evidence type="ECO:0000256" key="5">
    <source>
        <dbReference type="ARBA" id="ARBA00022679"/>
    </source>
</evidence>
<dbReference type="InterPro" id="IPR008271">
    <property type="entry name" value="Ser/Thr_kinase_AS"/>
</dbReference>
<dbReference type="Pfam" id="PF08515">
    <property type="entry name" value="TGF_beta_GS"/>
    <property type="match status" value="1"/>
</dbReference>
<evidence type="ECO:0000256" key="12">
    <source>
        <dbReference type="ARBA" id="ARBA00023136"/>
    </source>
</evidence>
<evidence type="ECO:0000256" key="7">
    <source>
        <dbReference type="ARBA" id="ARBA00022729"/>
    </source>
</evidence>
<dbReference type="InterPro" id="IPR011009">
    <property type="entry name" value="Kinase-like_dom_sf"/>
</dbReference>
<dbReference type="GO" id="GO:0043235">
    <property type="term" value="C:receptor complex"/>
    <property type="evidence" value="ECO:0007669"/>
    <property type="project" value="TreeGrafter"/>
</dbReference>
<dbReference type="Proteomes" id="UP000492820">
    <property type="component" value="Unassembled WGS sequence"/>
</dbReference>
<dbReference type="InterPro" id="IPR017441">
    <property type="entry name" value="Protein_kinase_ATP_BS"/>
</dbReference>
<keyword evidence="9" id="KW-0418">Kinase</keyword>
<feature type="domain" description="Protein kinase" evidence="16">
    <location>
        <begin position="168"/>
        <end position="498"/>
    </location>
</feature>
<dbReference type="SMART" id="SM00220">
    <property type="entry name" value="S_TKc"/>
    <property type="match status" value="1"/>
</dbReference>
<evidence type="ECO:0000256" key="2">
    <source>
        <dbReference type="ARBA" id="ARBA00009605"/>
    </source>
</evidence>
<keyword evidence="13 18" id="KW-0675">Receptor</keyword>
<keyword evidence="12 15" id="KW-0472">Membrane</keyword>
<feature type="binding site" evidence="14">
    <location>
        <position position="195"/>
    </location>
    <ligand>
        <name>ATP</name>
        <dbReference type="ChEBI" id="CHEBI:30616"/>
    </ligand>
</feature>
<evidence type="ECO:0000256" key="1">
    <source>
        <dbReference type="ARBA" id="ARBA00004479"/>
    </source>
</evidence>
<dbReference type="InterPro" id="IPR001245">
    <property type="entry name" value="Ser-Thr/Tyr_kinase_cat_dom"/>
</dbReference>
<evidence type="ECO:0000259" key="16">
    <source>
        <dbReference type="PROSITE" id="PS50011"/>
    </source>
</evidence>
<dbReference type="Gene3D" id="1.10.510.10">
    <property type="entry name" value="Transferase(Phosphotransferase) domain 1"/>
    <property type="match status" value="1"/>
</dbReference>
<dbReference type="EC" id="2.7.11.30" evidence="3"/>
<comment type="similarity">
    <text evidence="2">Belongs to the protein kinase superfamily. TKL Ser/Thr protein kinase family. TGFB receptor subfamily.</text>
</comment>